<proteinExistence type="predicted"/>
<dbReference type="Gene3D" id="1.20.120.1750">
    <property type="match status" value="1"/>
</dbReference>
<dbReference type="OrthoDB" id="419317at2759"/>
<name>A0A8J8NR48_HALGN</name>
<keyword evidence="2" id="KW-1185">Reference proteome</keyword>
<dbReference type="AlphaFoldDB" id="A0A8J8NR48"/>
<gene>
    <name evidence="1" type="ORF">FGO68_gene12934</name>
</gene>
<evidence type="ECO:0000313" key="1">
    <source>
        <dbReference type="EMBL" id="TNV79558.1"/>
    </source>
</evidence>
<protein>
    <recommendedName>
        <fullName evidence="3">RING-type domain-containing protein</fullName>
    </recommendedName>
</protein>
<evidence type="ECO:0000313" key="2">
    <source>
        <dbReference type="Proteomes" id="UP000785679"/>
    </source>
</evidence>
<evidence type="ECO:0008006" key="3">
    <source>
        <dbReference type="Google" id="ProtNLM"/>
    </source>
</evidence>
<dbReference type="Proteomes" id="UP000785679">
    <property type="component" value="Unassembled WGS sequence"/>
</dbReference>
<accession>A0A8J8NR48</accession>
<reference evidence="1" key="1">
    <citation type="submission" date="2019-06" db="EMBL/GenBank/DDBJ databases">
        <authorList>
            <person name="Zheng W."/>
        </authorList>
    </citation>
    <scope>NUCLEOTIDE SEQUENCE</scope>
    <source>
        <strain evidence="1">QDHG01</strain>
    </source>
</reference>
<dbReference type="EMBL" id="RRYP01008755">
    <property type="protein sequence ID" value="TNV79558.1"/>
    <property type="molecule type" value="Genomic_DNA"/>
</dbReference>
<comment type="caution">
    <text evidence="1">The sequence shown here is derived from an EMBL/GenBank/DDBJ whole genome shotgun (WGS) entry which is preliminary data.</text>
</comment>
<dbReference type="SUPFAM" id="SSF57850">
    <property type="entry name" value="RING/U-box"/>
    <property type="match status" value="1"/>
</dbReference>
<sequence>MTREEEAAYTQKLKENIHLFVLNYIKCPTCQELIPKPYDDPKLTRTHCDECEEAERGRLDFCYKCGEEWKYGEICLSDFCTFKKQNSVLQECIEIAVDEVRGVPAVRACPNCYTLYEHMEACRHMKCKTPKCKDEEFEYCHICLSNYDDHDSEYCVLAPRQVLVNPHAELILYSNQEEQKEEEPTVKEDIKIHDEEIKGQSEEGRIQDKNEVAAKKNTQKILVDTDDTDYNEHYDYAKSISACSIF</sequence>
<organism evidence="1 2">
    <name type="scientific">Halteria grandinella</name>
    <dbReference type="NCBI Taxonomy" id="5974"/>
    <lineage>
        <taxon>Eukaryota</taxon>
        <taxon>Sar</taxon>
        <taxon>Alveolata</taxon>
        <taxon>Ciliophora</taxon>
        <taxon>Intramacronucleata</taxon>
        <taxon>Spirotrichea</taxon>
        <taxon>Stichotrichia</taxon>
        <taxon>Sporadotrichida</taxon>
        <taxon>Halteriidae</taxon>
        <taxon>Halteria</taxon>
    </lineage>
</organism>